<dbReference type="PANTHER" id="PTHR39175:SF1">
    <property type="entry name" value="FAMILY PROTEIN, PUTATIVE (AFU_ORTHOLOGUE AFUA_3G15060)-RELATED"/>
    <property type="match status" value="1"/>
</dbReference>
<dbReference type="Gene3D" id="3.10.180.10">
    <property type="entry name" value="2,3-Dihydroxybiphenyl 1,2-Dioxygenase, domain 1"/>
    <property type="match status" value="1"/>
</dbReference>
<sequence length="127" mass="13900">MAYNISFIRDLHHVQLAMPAGGEDLARGFYGGVLGLTEVPKPEALQGRGGVWFETGAVRLHLGVEHPFAPARKAHPALRVSSLEEAKTALRAQGLEFRSEIDLPGISRIYVDDPFGNRIELLELLEG</sequence>
<dbReference type="RefSeq" id="WP_101753213.1">
    <property type="nucleotide sequence ID" value="NZ_CP025430.1"/>
</dbReference>
<dbReference type="InterPro" id="IPR037523">
    <property type="entry name" value="VOC_core"/>
</dbReference>
<dbReference type="PROSITE" id="PS51819">
    <property type="entry name" value="VOC"/>
    <property type="match status" value="1"/>
</dbReference>
<proteinExistence type="predicted"/>
<gene>
    <name evidence="2" type="ORF">CX676_14260</name>
</gene>
<name>A0A2H5F0V5_9RHOB</name>
<dbReference type="AlphaFoldDB" id="A0A2H5F0V5"/>
<feature type="domain" description="VOC" evidence="1">
    <location>
        <begin position="10"/>
        <end position="124"/>
    </location>
</feature>
<dbReference type="EMBL" id="CP025430">
    <property type="protein sequence ID" value="AUH65188.1"/>
    <property type="molecule type" value="Genomic_DNA"/>
</dbReference>
<dbReference type="SUPFAM" id="SSF54593">
    <property type="entry name" value="Glyoxalase/Bleomycin resistance protein/Dihydroxybiphenyl dioxygenase"/>
    <property type="match status" value="1"/>
</dbReference>
<evidence type="ECO:0000313" key="2">
    <source>
        <dbReference type="EMBL" id="AUH65188.1"/>
    </source>
</evidence>
<keyword evidence="3" id="KW-1185">Reference proteome</keyword>
<evidence type="ECO:0000259" key="1">
    <source>
        <dbReference type="PROSITE" id="PS51819"/>
    </source>
</evidence>
<dbReference type="InterPro" id="IPR029068">
    <property type="entry name" value="Glyas_Bleomycin-R_OHBP_Dase"/>
</dbReference>
<organism evidence="2 3">
    <name type="scientific">Paracoccus zhejiangensis</name>
    <dbReference type="NCBI Taxonomy" id="1077935"/>
    <lineage>
        <taxon>Bacteria</taxon>
        <taxon>Pseudomonadati</taxon>
        <taxon>Pseudomonadota</taxon>
        <taxon>Alphaproteobacteria</taxon>
        <taxon>Rhodobacterales</taxon>
        <taxon>Paracoccaceae</taxon>
        <taxon>Paracoccus</taxon>
    </lineage>
</organism>
<dbReference type="Proteomes" id="UP000234530">
    <property type="component" value="Chromosome"/>
</dbReference>
<accession>A0A2H5F0V5</accession>
<dbReference type="KEGG" id="pzh:CX676_14260"/>
<dbReference type="OrthoDB" id="9813630at2"/>
<dbReference type="InterPro" id="IPR004360">
    <property type="entry name" value="Glyas_Fos-R_dOase_dom"/>
</dbReference>
<protein>
    <submittedName>
        <fullName evidence="2">Glyoxalase</fullName>
    </submittedName>
</protein>
<reference evidence="2 3" key="1">
    <citation type="journal article" date="2013" name="Antonie Van Leeuwenhoek">
        <title>Paracoccus zhejiangensis sp. nov., isolated from activated sludge in wastewater-treatment system.</title>
        <authorList>
            <person name="Wu Z.G."/>
            <person name="Zhang D.F."/>
            <person name="Liu Y.L."/>
            <person name="Wang F."/>
            <person name="Jiang X."/>
            <person name="Li C."/>
            <person name="Li S.P."/>
            <person name="Hong Q."/>
            <person name="Li W.J."/>
        </authorList>
    </citation>
    <scope>NUCLEOTIDE SEQUENCE [LARGE SCALE GENOMIC DNA]</scope>
    <source>
        <strain evidence="2 3">J6</strain>
    </source>
</reference>
<dbReference type="PANTHER" id="PTHR39175">
    <property type="entry name" value="FAMILY PROTEIN, PUTATIVE (AFU_ORTHOLOGUE AFUA_3G15060)-RELATED"/>
    <property type="match status" value="1"/>
</dbReference>
<evidence type="ECO:0000313" key="3">
    <source>
        <dbReference type="Proteomes" id="UP000234530"/>
    </source>
</evidence>
<dbReference type="Pfam" id="PF00903">
    <property type="entry name" value="Glyoxalase"/>
    <property type="match status" value="1"/>
</dbReference>